<comment type="similarity">
    <text evidence="2">Belongs to the glycosyltransferase 2 family.</text>
</comment>
<keyword evidence="8" id="KW-1185">Reference proteome</keyword>
<evidence type="ECO:0000256" key="5">
    <source>
        <dbReference type="SAM" id="MobiDB-lite"/>
    </source>
</evidence>
<dbReference type="Gene3D" id="3.90.550.10">
    <property type="entry name" value="Spore Coat Polysaccharide Biosynthesis Protein SpsA, Chain A"/>
    <property type="match status" value="1"/>
</dbReference>
<evidence type="ECO:0000313" key="7">
    <source>
        <dbReference type="EMBL" id="SDG86791.1"/>
    </source>
</evidence>
<dbReference type="CDD" id="cd00761">
    <property type="entry name" value="Glyco_tranf_GTA_type"/>
    <property type="match status" value="1"/>
</dbReference>
<dbReference type="PANTHER" id="PTHR43179">
    <property type="entry name" value="RHAMNOSYLTRANSFERASE WBBL"/>
    <property type="match status" value="1"/>
</dbReference>
<protein>
    <submittedName>
        <fullName evidence="7">Glycosyl transferase family 2</fullName>
    </submittedName>
</protein>
<dbReference type="InterPro" id="IPR029044">
    <property type="entry name" value="Nucleotide-diphossugar_trans"/>
</dbReference>
<evidence type="ECO:0000313" key="8">
    <source>
        <dbReference type="Proteomes" id="UP000198967"/>
    </source>
</evidence>
<dbReference type="OrthoDB" id="9787979at2"/>
<evidence type="ECO:0000256" key="2">
    <source>
        <dbReference type="ARBA" id="ARBA00006739"/>
    </source>
</evidence>
<gene>
    <name evidence="7" type="ORF">SAMN05216377_11665</name>
</gene>
<evidence type="ECO:0000256" key="3">
    <source>
        <dbReference type="ARBA" id="ARBA00022676"/>
    </source>
</evidence>
<sequence length="295" mass="31820">MPSVEVLVPTCDRPVELATTLAGLAAQDHPFDLVVFDQSTGPASYDTAPARAMIRVLELAGHRVRTGRHLPRRGVAEHRAALAGRSTARYVLFLDDDVWLAPGTVARLHEAIVELGCGLVGAALEGLSYVADERPAEQAAFERWDGPPQPEDLRPDTPEWERWRLHNAANPVHLARRHVRPDDRWVAYKIAWVAGCTLYDRAALEAVGGFDFWSEVPETVVGEDVVAQQRVLAEYGGAGILPSGAVHLESVTTIPDRSVTADGLLPPRRPRGTGRLGTPGAEPAGSAPPTSTPAR</sequence>
<comment type="pathway">
    <text evidence="1">Cell wall biogenesis; cell wall polysaccharide biosynthesis.</text>
</comment>
<dbReference type="InterPro" id="IPR001173">
    <property type="entry name" value="Glyco_trans_2-like"/>
</dbReference>
<dbReference type="Proteomes" id="UP000198967">
    <property type="component" value="Unassembled WGS sequence"/>
</dbReference>
<proteinExistence type="inferred from homology"/>
<name>A0A1G7XRP2_PSEOR</name>
<evidence type="ECO:0000256" key="1">
    <source>
        <dbReference type="ARBA" id="ARBA00004776"/>
    </source>
</evidence>
<keyword evidence="4 7" id="KW-0808">Transferase</keyword>
<dbReference type="EMBL" id="FNBE01000016">
    <property type="protein sequence ID" value="SDG86791.1"/>
    <property type="molecule type" value="Genomic_DNA"/>
</dbReference>
<dbReference type="AlphaFoldDB" id="A0A1G7XRP2"/>
<dbReference type="Pfam" id="PF00535">
    <property type="entry name" value="Glycos_transf_2"/>
    <property type="match status" value="1"/>
</dbReference>
<dbReference type="SUPFAM" id="SSF53448">
    <property type="entry name" value="Nucleotide-diphospho-sugar transferases"/>
    <property type="match status" value="1"/>
</dbReference>
<accession>A0A1G7XRP2</accession>
<evidence type="ECO:0000256" key="4">
    <source>
        <dbReference type="ARBA" id="ARBA00022679"/>
    </source>
</evidence>
<dbReference type="GO" id="GO:0016757">
    <property type="term" value="F:glycosyltransferase activity"/>
    <property type="evidence" value="ECO:0007669"/>
    <property type="project" value="UniProtKB-KW"/>
</dbReference>
<dbReference type="PANTHER" id="PTHR43179:SF12">
    <property type="entry name" value="GALACTOFURANOSYLTRANSFERASE GLFT2"/>
    <property type="match status" value="1"/>
</dbReference>
<reference evidence="7 8" key="1">
    <citation type="submission" date="2016-10" db="EMBL/GenBank/DDBJ databases">
        <authorList>
            <person name="de Groot N.N."/>
        </authorList>
    </citation>
    <scope>NUCLEOTIDE SEQUENCE [LARGE SCALE GENOMIC DNA]</scope>
    <source>
        <strain evidence="7 8">CGMCC 4.3143</strain>
    </source>
</reference>
<evidence type="ECO:0000259" key="6">
    <source>
        <dbReference type="Pfam" id="PF00535"/>
    </source>
</evidence>
<feature type="region of interest" description="Disordered" evidence="5">
    <location>
        <begin position="258"/>
        <end position="295"/>
    </location>
</feature>
<organism evidence="7 8">
    <name type="scientific">Pseudonocardia oroxyli</name>
    <dbReference type="NCBI Taxonomy" id="366584"/>
    <lineage>
        <taxon>Bacteria</taxon>
        <taxon>Bacillati</taxon>
        <taxon>Actinomycetota</taxon>
        <taxon>Actinomycetes</taxon>
        <taxon>Pseudonocardiales</taxon>
        <taxon>Pseudonocardiaceae</taxon>
        <taxon>Pseudonocardia</taxon>
    </lineage>
</organism>
<feature type="domain" description="Glycosyltransferase 2-like" evidence="6">
    <location>
        <begin position="6"/>
        <end position="137"/>
    </location>
</feature>
<dbReference type="RefSeq" id="WP_093088671.1">
    <property type="nucleotide sequence ID" value="NZ_FNBE01000016.1"/>
</dbReference>
<dbReference type="STRING" id="366584.SAMN05216377_11665"/>
<feature type="compositionally biased region" description="Low complexity" evidence="5">
    <location>
        <begin position="276"/>
        <end position="295"/>
    </location>
</feature>
<keyword evidence="3" id="KW-0328">Glycosyltransferase</keyword>